<dbReference type="GO" id="GO:0032784">
    <property type="term" value="P:regulation of DNA-templated transcription elongation"/>
    <property type="evidence" value="ECO:0007669"/>
    <property type="project" value="InterPro"/>
</dbReference>
<dbReference type="AlphaFoldDB" id="A0AA39HWM0"/>
<comment type="similarity">
    <text evidence="2">Belongs to the SPT5 family.</text>
</comment>
<dbReference type="GO" id="GO:0006357">
    <property type="term" value="P:regulation of transcription by RNA polymerase II"/>
    <property type="evidence" value="ECO:0007669"/>
    <property type="project" value="InterPro"/>
</dbReference>
<accession>A0AA39HWM0</accession>
<dbReference type="EMBL" id="JAUCMV010000003">
    <property type="protein sequence ID" value="KAK0412800.1"/>
    <property type="molecule type" value="Genomic_DNA"/>
</dbReference>
<evidence type="ECO:0000256" key="1">
    <source>
        <dbReference type="ARBA" id="ARBA00004123"/>
    </source>
</evidence>
<sequence length="640" mass="72476">MSDESDVSHSDAEVEALHEDVSGESSNDEKPHVMQKRRYDSSEEEEEEVVPKKRRKKKGRLRGCDFILDDVEVDDDDEDEAFDETEEFGLSSHEREEAERAMREQETMLRRARRPLFEDFVDNEDQLEQYFKDRYAGHLSESRSAAVLSDDVAQQSLMPTNADPKIWIVKCQPGTERMQLMRLLKKQMAHSIDPKLEPLKITSVVVRDAIKGLIYIEAFSKHAVNQAIEGISALNSYDIRMVPQAEMADTLRVVKKDTGISKGDFVRMKRTMYKDDLAEVDWVDHGQGKINVRLVPRIDYTRKRGELRDAHEQRRTYRGQNFRPPQALFDAQKIREIGGRVTNDGSFFTFEGCHYHRGYLYKTFPLSYVQYEGVNPLISEINLFQHAAKKAREVSDIRVSEMLTKFEAGDVVEVIEGELVGLRGVVQRTEGLNVVIFSDHPDLKEELTVPAREVRKAFKSGDSVKVTGGTYQGESGFVVSVKDNTLIIISHNTSEEMHILQKDAQISEAVKIDSGKKPQQMTKPKLAEVAAAAPMFNNGPKVSIPRVDKALIGKMLRIIRGPFKGYFGTCKDATEVMVRVELNTTCTTINVDRHNIEVVATASYTPRFTYGRTPAYGGTLASRTPAYGGQTPGYEDVDRF</sequence>
<evidence type="ECO:0000259" key="6">
    <source>
        <dbReference type="SMART" id="SM00739"/>
    </source>
</evidence>
<dbReference type="GO" id="GO:0032044">
    <property type="term" value="C:DSIF complex"/>
    <property type="evidence" value="ECO:0007669"/>
    <property type="project" value="TreeGrafter"/>
</dbReference>
<dbReference type="GO" id="GO:0003729">
    <property type="term" value="F:mRNA binding"/>
    <property type="evidence" value="ECO:0007669"/>
    <property type="project" value="TreeGrafter"/>
</dbReference>
<proteinExistence type="inferred from homology"/>
<evidence type="ECO:0000256" key="5">
    <source>
        <dbReference type="SAM" id="MobiDB-lite"/>
    </source>
</evidence>
<evidence type="ECO:0000256" key="3">
    <source>
        <dbReference type="ARBA" id="ARBA00023163"/>
    </source>
</evidence>
<keyword evidence="4" id="KW-0539">Nucleus</keyword>
<dbReference type="InterPro" id="IPR022581">
    <property type="entry name" value="Spt5_N"/>
</dbReference>
<dbReference type="Gene3D" id="2.30.30.30">
    <property type="match status" value="3"/>
</dbReference>
<dbReference type="InterPro" id="IPR008991">
    <property type="entry name" value="Translation_prot_SH3-like_sf"/>
</dbReference>
<reference evidence="7" key="1">
    <citation type="submission" date="2023-06" db="EMBL/GenBank/DDBJ databases">
        <title>Genomic analysis of the entomopathogenic nematode Steinernema hermaphroditum.</title>
        <authorList>
            <person name="Schwarz E.M."/>
            <person name="Heppert J.K."/>
            <person name="Baniya A."/>
            <person name="Schwartz H.T."/>
            <person name="Tan C.-H."/>
            <person name="Antoshechkin I."/>
            <person name="Sternberg P.W."/>
            <person name="Goodrich-Blair H."/>
            <person name="Dillman A.R."/>
        </authorList>
    </citation>
    <scope>NUCLEOTIDE SEQUENCE</scope>
    <source>
        <strain evidence="7">PS9179</strain>
        <tissue evidence="7">Whole animal</tissue>
    </source>
</reference>
<dbReference type="InterPro" id="IPR041975">
    <property type="entry name" value="KOW_Spt5_2"/>
</dbReference>
<dbReference type="Pfam" id="PF23284">
    <property type="entry name" value="KOW2_Spt5"/>
    <property type="match status" value="1"/>
</dbReference>
<dbReference type="CDD" id="cd06083">
    <property type="entry name" value="KOW_Spt5_3"/>
    <property type="match status" value="1"/>
</dbReference>
<feature type="region of interest" description="Disordered" evidence="5">
    <location>
        <begin position="1"/>
        <end position="59"/>
    </location>
</feature>
<dbReference type="CDD" id="cd09888">
    <property type="entry name" value="NGN_Euk"/>
    <property type="match status" value="1"/>
</dbReference>
<organism evidence="7 8">
    <name type="scientific">Steinernema hermaphroditum</name>
    <dbReference type="NCBI Taxonomy" id="289476"/>
    <lineage>
        <taxon>Eukaryota</taxon>
        <taxon>Metazoa</taxon>
        <taxon>Ecdysozoa</taxon>
        <taxon>Nematoda</taxon>
        <taxon>Chromadorea</taxon>
        <taxon>Rhabditida</taxon>
        <taxon>Tylenchina</taxon>
        <taxon>Panagrolaimomorpha</taxon>
        <taxon>Strongyloidoidea</taxon>
        <taxon>Steinernematidae</taxon>
        <taxon>Steinernema</taxon>
    </lineage>
</organism>
<feature type="domain" description="KOW" evidence="6">
    <location>
        <begin position="457"/>
        <end position="484"/>
    </location>
</feature>
<dbReference type="PANTHER" id="PTHR11125:SF7">
    <property type="entry name" value="TRANSCRIPTION ELONGATION FACTOR SPT5"/>
    <property type="match status" value="1"/>
</dbReference>
<dbReference type="Pfam" id="PF11942">
    <property type="entry name" value="Spt5_N"/>
    <property type="match status" value="1"/>
</dbReference>
<feature type="compositionally biased region" description="Basic and acidic residues" evidence="5">
    <location>
        <begin position="1"/>
        <end position="41"/>
    </location>
</feature>
<dbReference type="InterPro" id="IPR036735">
    <property type="entry name" value="NGN_dom_sf"/>
</dbReference>
<dbReference type="GO" id="GO:0006368">
    <property type="term" value="P:transcription elongation by RNA polymerase II"/>
    <property type="evidence" value="ECO:0007669"/>
    <property type="project" value="TreeGrafter"/>
</dbReference>
<dbReference type="CDD" id="cd06085">
    <property type="entry name" value="KOW_Spt5_5"/>
    <property type="match status" value="1"/>
</dbReference>
<dbReference type="Pfam" id="PF23042">
    <property type="entry name" value="KOW1_SPT5"/>
    <property type="match status" value="1"/>
</dbReference>
<protein>
    <recommendedName>
        <fullName evidence="6">KOW domain-containing protein</fullName>
    </recommendedName>
</protein>
<feature type="domain" description="KOW" evidence="6">
    <location>
        <begin position="549"/>
        <end position="576"/>
    </location>
</feature>
<dbReference type="CDD" id="cd06082">
    <property type="entry name" value="KOW_Spt5_2"/>
    <property type="match status" value="1"/>
</dbReference>
<dbReference type="SUPFAM" id="SSF50104">
    <property type="entry name" value="Translation proteins SH3-like domain"/>
    <property type="match status" value="2"/>
</dbReference>
<dbReference type="PANTHER" id="PTHR11125">
    <property type="entry name" value="SUPPRESSOR OF TY 5"/>
    <property type="match status" value="1"/>
</dbReference>
<evidence type="ECO:0000313" key="7">
    <source>
        <dbReference type="EMBL" id="KAK0412800.1"/>
    </source>
</evidence>
<gene>
    <name evidence="7" type="ORF">QR680_006417</name>
</gene>
<dbReference type="SMART" id="SM00739">
    <property type="entry name" value="KOW"/>
    <property type="match status" value="4"/>
</dbReference>
<dbReference type="Pfam" id="PF23290">
    <property type="entry name" value="KOW5_SPT5"/>
    <property type="match status" value="1"/>
</dbReference>
<dbReference type="InterPro" id="IPR005824">
    <property type="entry name" value="KOW"/>
</dbReference>
<dbReference type="CDD" id="cd06081">
    <property type="entry name" value="KOW_Spt5_1"/>
    <property type="match status" value="1"/>
</dbReference>
<evidence type="ECO:0000256" key="4">
    <source>
        <dbReference type="ARBA" id="ARBA00023242"/>
    </source>
</evidence>
<evidence type="ECO:0000313" key="8">
    <source>
        <dbReference type="Proteomes" id="UP001175271"/>
    </source>
</evidence>
<keyword evidence="8" id="KW-1185">Reference proteome</keyword>
<evidence type="ECO:0000256" key="2">
    <source>
        <dbReference type="ARBA" id="ARBA00006956"/>
    </source>
</evidence>
<dbReference type="Gene3D" id="3.30.70.940">
    <property type="entry name" value="NusG, N-terminal domain"/>
    <property type="match status" value="1"/>
</dbReference>
<dbReference type="InterPro" id="IPR014722">
    <property type="entry name" value="Rib_uL2_dom2"/>
</dbReference>
<dbReference type="InterPro" id="IPR041976">
    <property type="entry name" value="KOW_Spt5_3"/>
</dbReference>
<dbReference type="InterPro" id="IPR041973">
    <property type="entry name" value="KOW_Spt5_1"/>
</dbReference>
<comment type="caution">
    <text evidence="7">The sequence shown here is derived from an EMBL/GenBank/DDBJ whole genome shotgun (WGS) entry which is preliminary data.</text>
</comment>
<feature type="domain" description="KOW" evidence="6">
    <location>
        <begin position="405"/>
        <end position="432"/>
    </location>
</feature>
<dbReference type="InterPro" id="IPR005100">
    <property type="entry name" value="NGN-domain"/>
</dbReference>
<dbReference type="Proteomes" id="UP001175271">
    <property type="component" value="Unassembled WGS sequence"/>
</dbReference>
<dbReference type="InterPro" id="IPR039385">
    <property type="entry name" value="NGN_Euk"/>
</dbReference>
<name>A0AA39HWM0_9BILA</name>
<feature type="region of interest" description="Disordered" evidence="5">
    <location>
        <begin position="621"/>
        <end position="640"/>
    </location>
</feature>
<comment type="subcellular location">
    <subcellularLocation>
        <location evidence="1">Nucleus</location>
    </subcellularLocation>
</comment>
<dbReference type="InterPro" id="IPR041978">
    <property type="entry name" value="KOW_Spt5_5"/>
</dbReference>
<dbReference type="InterPro" id="IPR039659">
    <property type="entry name" value="SPT5"/>
</dbReference>
<keyword evidence="3" id="KW-0804">Transcription</keyword>
<dbReference type="Pfam" id="PF03439">
    <property type="entry name" value="Spt5-NGN"/>
    <property type="match status" value="1"/>
</dbReference>
<feature type="domain" description="KOW" evidence="6">
    <location>
        <begin position="259"/>
        <end position="286"/>
    </location>
</feature>